<evidence type="ECO:0000313" key="4">
    <source>
        <dbReference type="EMBL" id="GDY45384.1"/>
    </source>
</evidence>
<dbReference type="PANTHER" id="PTHR44196:SF1">
    <property type="entry name" value="DEHYDROGENASE_REDUCTASE SDR FAMILY MEMBER 7B"/>
    <property type="match status" value="1"/>
</dbReference>
<dbReference type="Proteomes" id="UP000299290">
    <property type="component" value="Unassembled WGS sequence"/>
</dbReference>
<dbReference type="Gene3D" id="3.40.50.720">
    <property type="entry name" value="NAD(P)-binding Rossmann-like Domain"/>
    <property type="match status" value="1"/>
</dbReference>
<dbReference type="EMBL" id="BJHV01000001">
    <property type="protein sequence ID" value="GDY45384.1"/>
    <property type="molecule type" value="Genomic_DNA"/>
</dbReference>
<evidence type="ECO:0000256" key="1">
    <source>
        <dbReference type="ARBA" id="ARBA00006484"/>
    </source>
</evidence>
<dbReference type="GO" id="GO:0016020">
    <property type="term" value="C:membrane"/>
    <property type="evidence" value="ECO:0007669"/>
    <property type="project" value="TreeGrafter"/>
</dbReference>
<accession>A0A4D4KB58</accession>
<protein>
    <submittedName>
        <fullName evidence="4">Oxidoreductase</fullName>
    </submittedName>
</protein>
<comment type="similarity">
    <text evidence="1">Belongs to the short-chain dehydrogenases/reductases (SDR) family.</text>
</comment>
<name>A0A4D4KB58_9ACTN</name>
<dbReference type="Pfam" id="PF00106">
    <property type="entry name" value="adh_short"/>
    <property type="match status" value="1"/>
</dbReference>
<dbReference type="SUPFAM" id="SSF51735">
    <property type="entry name" value="NAD(P)-binding Rossmann-fold domains"/>
    <property type="match status" value="1"/>
</dbReference>
<sequence length="270" mass="28829">MLRTAAPGRLGPTQECPETRPHTVKISGNTIFIPGATSGIGLGLALRLHAAGNKVIIAGRREEQLRRITAEHPGVESVVIDTTDPSSVKKAAETVQTRFPETNVLITMAGIMRPEDFHTGDFLGTAEATVDTNLLGPLRLIAAFTEFLAAKPEATLMTVSSGLAFVPLPLTPTYSATKAAIHSLTSALRVQLADTGVQVIELVPPAVRTALMGQENAENAMPLEDYLSEVMTLLETRPDADEILVENVKLLRFAEANGSYDEVLGLLSSH</sequence>
<keyword evidence="5" id="KW-1185">Reference proteome</keyword>
<keyword evidence="2" id="KW-0560">Oxidoreductase</keyword>
<evidence type="ECO:0000313" key="5">
    <source>
        <dbReference type="Proteomes" id="UP000299290"/>
    </source>
</evidence>
<dbReference type="PRINTS" id="PR00081">
    <property type="entry name" value="GDHRDH"/>
</dbReference>
<dbReference type="GO" id="GO:0016491">
    <property type="term" value="F:oxidoreductase activity"/>
    <property type="evidence" value="ECO:0007669"/>
    <property type="project" value="UniProtKB-KW"/>
</dbReference>
<feature type="region of interest" description="Disordered" evidence="3">
    <location>
        <begin position="1"/>
        <end position="21"/>
    </location>
</feature>
<dbReference type="PROSITE" id="PS00061">
    <property type="entry name" value="ADH_SHORT"/>
    <property type="match status" value="1"/>
</dbReference>
<dbReference type="PANTHER" id="PTHR44196">
    <property type="entry name" value="DEHYDROGENASE/REDUCTASE SDR FAMILY MEMBER 7B"/>
    <property type="match status" value="1"/>
</dbReference>
<reference evidence="4 5" key="1">
    <citation type="journal article" date="2020" name="Int. J. Syst. Evol. Microbiol.">
        <title>Reclassification of Streptomyces castelarensis and Streptomyces sporoclivatus as later heterotypic synonyms of Streptomyces antimycoticus.</title>
        <authorList>
            <person name="Komaki H."/>
            <person name="Tamura T."/>
        </authorList>
    </citation>
    <scope>NUCLEOTIDE SEQUENCE [LARGE SCALE GENOMIC DNA]</scope>
    <source>
        <strain evidence="4 5">NBRC 12839</strain>
    </source>
</reference>
<dbReference type="InterPro" id="IPR002347">
    <property type="entry name" value="SDR_fam"/>
</dbReference>
<organism evidence="4 5">
    <name type="scientific">Streptomyces antimycoticus</name>
    <dbReference type="NCBI Taxonomy" id="68175"/>
    <lineage>
        <taxon>Bacteria</taxon>
        <taxon>Bacillati</taxon>
        <taxon>Actinomycetota</taxon>
        <taxon>Actinomycetes</taxon>
        <taxon>Kitasatosporales</taxon>
        <taxon>Streptomycetaceae</taxon>
        <taxon>Streptomyces</taxon>
        <taxon>Streptomyces violaceusniger group</taxon>
    </lineage>
</organism>
<evidence type="ECO:0000256" key="2">
    <source>
        <dbReference type="ARBA" id="ARBA00023002"/>
    </source>
</evidence>
<dbReference type="InterPro" id="IPR020904">
    <property type="entry name" value="Sc_DH/Rdtase_CS"/>
</dbReference>
<dbReference type="AlphaFoldDB" id="A0A4D4KB58"/>
<dbReference type="InterPro" id="IPR036291">
    <property type="entry name" value="NAD(P)-bd_dom_sf"/>
</dbReference>
<evidence type="ECO:0000256" key="3">
    <source>
        <dbReference type="SAM" id="MobiDB-lite"/>
    </source>
</evidence>
<proteinExistence type="inferred from homology"/>
<gene>
    <name evidence="4" type="ORF">SANT12839_062660</name>
</gene>
<comment type="caution">
    <text evidence="4">The sequence shown here is derived from an EMBL/GenBank/DDBJ whole genome shotgun (WGS) entry which is preliminary data.</text>
</comment>